<dbReference type="GO" id="GO:0042132">
    <property type="term" value="F:fructose 1,6-bisphosphate 1-phosphatase activity"/>
    <property type="evidence" value="ECO:0007669"/>
    <property type="project" value="UniProtKB-EC"/>
</dbReference>
<feature type="non-terminal residue" evidence="14">
    <location>
        <position position="311"/>
    </location>
</feature>
<dbReference type="SUPFAM" id="SSF56655">
    <property type="entry name" value="Carbohydrate phosphatase"/>
    <property type="match status" value="1"/>
</dbReference>
<keyword evidence="7" id="KW-0378">Hydrolase</keyword>
<dbReference type="PANTHER" id="PTHR11556:SF35">
    <property type="entry name" value="SEDOHEPTULOSE-1,7-BISPHOSPHATASE, CHLOROPLASTIC"/>
    <property type="match status" value="1"/>
</dbReference>
<dbReference type="EC" id="3.1.3.11" evidence="4"/>
<keyword evidence="8" id="KW-0460">Magnesium</keyword>
<evidence type="ECO:0000256" key="10">
    <source>
        <dbReference type="ARBA" id="ARBA00024331"/>
    </source>
</evidence>
<evidence type="ECO:0000256" key="9">
    <source>
        <dbReference type="ARBA" id="ARBA00023277"/>
    </source>
</evidence>
<dbReference type="GO" id="GO:0006000">
    <property type="term" value="P:fructose metabolic process"/>
    <property type="evidence" value="ECO:0007669"/>
    <property type="project" value="TreeGrafter"/>
</dbReference>
<evidence type="ECO:0000256" key="3">
    <source>
        <dbReference type="ARBA" id="ARBA00010941"/>
    </source>
</evidence>
<protein>
    <recommendedName>
        <fullName evidence="4">fructose-bisphosphatase</fullName>
        <ecNumber evidence="4">3.1.3.11</ecNumber>
    </recommendedName>
</protein>
<keyword evidence="6" id="KW-0479">Metal-binding</keyword>
<evidence type="ECO:0000256" key="4">
    <source>
        <dbReference type="ARBA" id="ARBA00013093"/>
    </source>
</evidence>
<reference evidence="14" key="1">
    <citation type="submission" date="2018-05" db="EMBL/GenBank/DDBJ databases">
        <authorList>
            <person name="Lanie J.A."/>
            <person name="Ng W.-L."/>
            <person name="Kazmierczak K.M."/>
            <person name="Andrzejewski T.M."/>
            <person name="Davidsen T.M."/>
            <person name="Wayne K.J."/>
            <person name="Tettelin H."/>
            <person name="Glass J.I."/>
            <person name="Rusch D."/>
            <person name="Podicherti R."/>
            <person name="Tsui H.-C.T."/>
            <person name="Winkler M.E."/>
        </authorList>
    </citation>
    <scope>NUCLEOTIDE SEQUENCE</scope>
</reference>
<evidence type="ECO:0000256" key="7">
    <source>
        <dbReference type="ARBA" id="ARBA00022801"/>
    </source>
</evidence>
<gene>
    <name evidence="14" type="ORF">METZ01_LOCUS249015</name>
</gene>
<evidence type="ECO:0000313" key="14">
    <source>
        <dbReference type="EMBL" id="SVB96161.1"/>
    </source>
</evidence>
<evidence type="ECO:0000256" key="8">
    <source>
        <dbReference type="ARBA" id="ARBA00022842"/>
    </source>
</evidence>
<comment type="similarity">
    <text evidence="3">Belongs to the FBPase class 1 family.</text>
</comment>
<evidence type="ECO:0000256" key="11">
    <source>
        <dbReference type="SAM" id="MobiDB-lite"/>
    </source>
</evidence>
<dbReference type="NCBIfam" id="NF006778">
    <property type="entry name" value="PRK09293.1-1"/>
    <property type="match status" value="1"/>
</dbReference>
<comment type="catalytic activity">
    <reaction evidence="1">
        <text>beta-D-fructose 1,6-bisphosphate + H2O = beta-D-fructose 6-phosphate + phosphate</text>
        <dbReference type="Rhea" id="RHEA:11064"/>
        <dbReference type="ChEBI" id="CHEBI:15377"/>
        <dbReference type="ChEBI" id="CHEBI:32966"/>
        <dbReference type="ChEBI" id="CHEBI:43474"/>
        <dbReference type="ChEBI" id="CHEBI:57634"/>
        <dbReference type="EC" id="3.1.3.11"/>
    </reaction>
</comment>
<dbReference type="InterPro" id="IPR044015">
    <property type="entry name" value="FBPase_C_dom"/>
</dbReference>
<dbReference type="Gene3D" id="3.30.540.10">
    <property type="entry name" value="Fructose-1,6-Bisphosphatase, subunit A, domain 1"/>
    <property type="match status" value="1"/>
</dbReference>
<feature type="domain" description="Fructose-1-6-bisphosphatase class 1 C-terminal" evidence="13">
    <location>
        <begin position="198"/>
        <end position="310"/>
    </location>
</feature>
<dbReference type="GO" id="GO:0030388">
    <property type="term" value="P:fructose 1,6-bisphosphate metabolic process"/>
    <property type="evidence" value="ECO:0007669"/>
    <property type="project" value="TreeGrafter"/>
</dbReference>
<name>A0A382IBU1_9ZZZZ</name>
<proteinExistence type="inferred from homology"/>
<sequence>MERTTLVQHIRQQEKANPGATGEFSSLMNEIMVAAKIISLQVNSAGIGEDIFGLTGKINVQGEEVKKLDEISDITFTKIIGQSGTVCAITSEEKEEPFIPTKDNRGKYIFMMDPLDGSSNIDVNVNIGTIFSIYRKKSLGDSVTDKDLMQKGEDQIAAGYIVYGSSTIFVYTSGHGVHGFTLDPTLGEFFLSHPDLVIPEQGSTYSTNEGNWVIWDESQKDLVAYLKEEDHSTGRPYKLRYIGSLVADFHRTLLKGGIFMYPKDTKSPKGKLRFSFEAAPLAFIVEQAGGKASTGNQRILDITPTSIHDRL</sequence>
<dbReference type="PIRSF" id="PIRSF000904">
    <property type="entry name" value="FBPtase_SBPase"/>
    <property type="match status" value="1"/>
</dbReference>
<dbReference type="GO" id="GO:0005829">
    <property type="term" value="C:cytosol"/>
    <property type="evidence" value="ECO:0007669"/>
    <property type="project" value="TreeGrafter"/>
</dbReference>
<dbReference type="FunFam" id="3.30.540.10:FF:000002">
    <property type="entry name" value="Fructose-1,6-bisphosphatase class 1"/>
    <property type="match status" value="1"/>
</dbReference>
<dbReference type="PANTHER" id="PTHR11556">
    <property type="entry name" value="FRUCTOSE-1,6-BISPHOSPHATASE-RELATED"/>
    <property type="match status" value="1"/>
</dbReference>
<dbReference type="InterPro" id="IPR033391">
    <property type="entry name" value="FBPase_N"/>
</dbReference>
<comment type="pathway">
    <text evidence="10">Carbohydrate biosynthesis.</text>
</comment>
<dbReference type="PIRSF" id="PIRSF500210">
    <property type="entry name" value="FBPtase"/>
    <property type="match status" value="1"/>
</dbReference>
<evidence type="ECO:0000256" key="6">
    <source>
        <dbReference type="ARBA" id="ARBA00022723"/>
    </source>
</evidence>
<dbReference type="GO" id="GO:0005986">
    <property type="term" value="P:sucrose biosynthetic process"/>
    <property type="evidence" value="ECO:0007669"/>
    <property type="project" value="TreeGrafter"/>
</dbReference>
<organism evidence="14">
    <name type="scientific">marine metagenome</name>
    <dbReference type="NCBI Taxonomy" id="408172"/>
    <lineage>
        <taxon>unclassified sequences</taxon>
        <taxon>metagenomes</taxon>
        <taxon>ecological metagenomes</taxon>
    </lineage>
</organism>
<dbReference type="PRINTS" id="PR00115">
    <property type="entry name" value="F16BPHPHTASE"/>
</dbReference>
<dbReference type="EMBL" id="UINC01065963">
    <property type="protein sequence ID" value="SVB96161.1"/>
    <property type="molecule type" value="Genomic_DNA"/>
</dbReference>
<dbReference type="Pfam" id="PF00316">
    <property type="entry name" value="FBPase"/>
    <property type="match status" value="1"/>
</dbReference>
<dbReference type="CDD" id="cd00354">
    <property type="entry name" value="FBPase"/>
    <property type="match status" value="1"/>
</dbReference>
<dbReference type="HAMAP" id="MF_01855">
    <property type="entry name" value="FBPase_class1"/>
    <property type="match status" value="1"/>
</dbReference>
<dbReference type="InterPro" id="IPR028343">
    <property type="entry name" value="FBPtase"/>
</dbReference>
<evidence type="ECO:0000259" key="12">
    <source>
        <dbReference type="Pfam" id="PF00316"/>
    </source>
</evidence>
<feature type="domain" description="Fructose-1-6-bisphosphatase class I N-terminal" evidence="12">
    <location>
        <begin position="5"/>
        <end position="194"/>
    </location>
</feature>
<keyword evidence="5" id="KW-0963">Cytoplasm</keyword>
<keyword evidence="9" id="KW-0119">Carbohydrate metabolism</keyword>
<dbReference type="GO" id="GO:0046872">
    <property type="term" value="F:metal ion binding"/>
    <property type="evidence" value="ECO:0007669"/>
    <property type="project" value="UniProtKB-KW"/>
</dbReference>
<dbReference type="GO" id="GO:0006094">
    <property type="term" value="P:gluconeogenesis"/>
    <property type="evidence" value="ECO:0007669"/>
    <property type="project" value="TreeGrafter"/>
</dbReference>
<evidence type="ECO:0000256" key="1">
    <source>
        <dbReference type="ARBA" id="ARBA00001273"/>
    </source>
</evidence>
<dbReference type="GO" id="GO:0006002">
    <property type="term" value="P:fructose 6-phosphate metabolic process"/>
    <property type="evidence" value="ECO:0007669"/>
    <property type="project" value="TreeGrafter"/>
</dbReference>
<evidence type="ECO:0000256" key="2">
    <source>
        <dbReference type="ARBA" id="ARBA00001946"/>
    </source>
</evidence>
<comment type="cofactor">
    <cofactor evidence="2">
        <name>Mg(2+)</name>
        <dbReference type="ChEBI" id="CHEBI:18420"/>
    </cofactor>
</comment>
<accession>A0A382IBU1</accession>
<dbReference type="Pfam" id="PF18913">
    <property type="entry name" value="FBPase_C"/>
    <property type="match status" value="1"/>
</dbReference>
<feature type="region of interest" description="Disordered" evidence="11">
    <location>
        <begin position="1"/>
        <end position="21"/>
    </location>
</feature>
<evidence type="ECO:0000259" key="13">
    <source>
        <dbReference type="Pfam" id="PF18913"/>
    </source>
</evidence>
<dbReference type="Gene3D" id="3.40.190.80">
    <property type="match status" value="1"/>
</dbReference>
<dbReference type="AlphaFoldDB" id="A0A382IBU1"/>
<evidence type="ECO:0000256" key="5">
    <source>
        <dbReference type="ARBA" id="ARBA00022490"/>
    </source>
</evidence>
<dbReference type="InterPro" id="IPR000146">
    <property type="entry name" value="FBPase_class-1"/>
</dbReference>